<gene>
    <name evidence="1" type="ORF">JBL43_05420</name>
</gene>
<reference evidence="1 2" key="1">
    <citation type="submission" date="2020-12" db="EMBL/GenBank/DDBJ databases">
        <title>Aureibaculum luteum sp. nov. and Aureibaculum flavum sp. nov., novel members of the family Flavobacteriaceae isolated from Antarctic intertidal sediments.</title>
        <authorList>
            <person name="He X."/>
            <person name="Zhang X."/>
        </authorList>
    </citation>
    <scope>NUCLEOTIDE SEQUENCE [LARGE SCALE GENOMIC DNA]</scope>
    <source>
        <strain evidence="1 2">A20</strain>
    </source>
</reference>
<dbReference type="Gene3D" id="3.20.20.140">
    <property type="entry name" value="Metal-dependent hydrolases"/>
    <property type="match status" value="1"/>
</dbReference>
<sequence length="385" mass="42979">MEKNRRNLIKTLSIGTLGALLPIQSIGALSSTFGFADSKKNIPPKLMENFKNNKIEELYNKAIVIDGLVIPRGWNEASFKALEKSGYTGFSASLDSRNLKTAMASLAEWRDRIDDHPETFIYATSGDDFIRAKKENKTAVLMGFQNATMMEKSIDNLDTLYNAGTRWIQLSYNQRNLLGDGCTERTNAGLSNFGIEAVERMNELGIIIDLSHCGRQTTNDGIKFSKTGACFNHSMCDALYKDHPRAKTDEQIKAMADKGGVMGIICLGYMIGPDPGGKTTIETYVDHIDHAVKIAGIDHVGVAADFAIQGMEANGATRENWYVPRLTRFPPSYQVRWPAWIQGLDEPERYLNVAKVLDKRGYSTGDIEKILGQNWLRYFDENLKP</sequence>
<dbReference type="RefSeq" id="WP_198840444.1">
    <property type="nucleotide sequence ID" value="NZ_JAEHFJ010000002.1"/>
</dbReference>
<name>A0ABS0WNX8_9FLAO</name>
<accession>A0ABS0WNX8</accession>
<evidence type="ECO:0000313" key="1">
    <source>
        <dbReference type="EMBL" id="MBJ2173667.1"/>
    </source>
</evidence>
<dbReference type="PANTHER" id="PTHR10443">
    <property type="entry name" value="MICROSOMAL DIPEPTIDASE"/>
    <property type="match status" value="1"/>
</dbReference>
<dbReference type="Proteomes" id="UP000623301">
    <property type="component" value="Unassembled WGS sequence"/>
</dbReference>
<dbReference type="EMBL" id="JAEHFJ010000002">
    <property type="protein sequence ID" value="MBJ2173667.1"/>
    <property type="molecule type" value="Genomic_DNA"/>
</dbReference>
<organism evidence="1 2">
    <name type="scientific">Aureibaculum flavum</name>
    <dbReference type="NCBI Taxonomy" id="2795986"/>
    <lineage>
        <taxon>Bacteria</taxon>
        <taxon>Pseudomonadati</taxon>
        <taxon>Bacteroidota</taxon>
        <taxon>Flavobacteriia</taxon>
        <taxon>Flavobacteriales</taxon>
        <taxon>Flavobacteriaceae</taxon>
        <taxon>Aureibaculum</taxon>
    </lineage>
</organism>
<keyword evidence="2" id="KW-1185">Reference proteome</keyword>
<dbReference type="InterPro" id="IPR032466">
    <property type="entry name" value="Metal_Hydrolase"/>
</dbReference>
<evidence type="ECO:0000313" key="2">
    <source>
        <dbReference type="Proteomes" id="UP000623301"/>
    </source>
</evidence>
<proteinExistence type="predicted"/>
<dbReference type="Pfam" id="PF01244">
    <property type="entry name" value="Peptidase_M19"/>
    <property type="match status" value="1"/>
</dbReference>
<comment type="caution">
    <text evidence="1">The sequence shown here is derived from an EMBL/GenBank/DDBJ whole genome shotgun (WGS) entry which is preliminary data.</text>
</comment>
<dbReference type="PANTHER" id="PTHR10443:SF12">
    <property type="entry name" value="DIPEPTIDASE"/>
    <property type="match status" value="1"/>
</dbReference>
<dbReference type="PROSITE" id="PS51365">
    <property type="entry name" value="RENAL_DIPEPTIDASE_2"/>
    <property type="match status" value="1"/>
</dbReference>
<dbReference type="SUPFAM" id="SSF51556">
    <property type="entry name" value="Metallo-dependent hydrolases"/>
    <property type="match status" value="1"/>
</dbReference>
<protein>
    <submittedName>
        <fullName evidence="1">Membrane dipeptidase</fullName>
    </submittedName>
</protein>
<dbReference type="InterPro" id="IPR008257">
    <property type="entry name" value="Pept_M19"/>
</dbReference>